<dbReference type="RefSeq" id="WP_381609751.1">
    <property type="nucleotide sequence ID" value="NZ_JBHTEB010000001.1"/>
</dbReference>
<comment type="caution">
    <text evidence="1">The sequence shown here is derived from an EMBL/GenBank/DDBJ whole genome shotgun (WGS) entry which is preliminary data.</text>
</comment>
<reference evidence="2" key="1">
    <citation type="journal article" date="2019" name="Int. J. Syst. Evol. Microbiol.">
        <title>The Global Catalogue of Microorganisms (GCM) 10K type strain sequencing project: providing services to taxonomists for standard genome sequencing and annotation.</title>
        <authorList>
            <consortium name="The Broad Institute Genomics Platform"/>
            <consortium name="The Broad Institute Genome Sequencing Center for Infectious Disease"/>
            <person name="Wu L."/>
            <person name="Ma J."/>
        </authorList>
    </citation>
    <scope>NUCLEOTIDE SEQUENCE [LARGE SCALE GENOMIC DNA]</scope>
    <source>
        <strain evidence="2">CGMCC 4.7400</strain>
    </source>
</reference>
<accession>A0ABW2WBI5</accession>
<name>A0ABW2WBI5_9ACTN</name>
<evidence type="ECO:0000313" key="2">
    <source>
        <dbReference type="Proteomes" id="UP001597023"/>
    </source>
</evidence>
<proteinExistence type="predicted"/>
<dbReference type="EMBL" id="JBHTEB010000001">
    <property type="protein sequence ID" value="MFD0315892.1"/>
    <property type="molecule type" value="Genomic_DNA"/>
</dbReference>
<evidence type="ECO:0000313" key="1">
    <source>
        <dbReference type="EMBL" id="MFD0315892.1"/>
    </source>
</evidence>
<organism evidence="1 2">
    <name type="scientific">Streptomyces flavalbus</name>
    <dbReference type="NCBI Taxonomy" id="2665155"/>
    <lineage>
        <taxon>Bacteria</taxon>
        <taxon>Bacillati</taxon>
        <taxon>Actinomycetota</taxon>
        <taxon>Actinomycetes</taxon>
        <taxon>Kitasatosporales</taxon>
        <taxon>Streptomycetaceae</taxon>
        <taxon>Streptomyces</taxon>
    </lineage>
</organism>
<sequence length="82" mass="8616">MAATDTSIVIAVATGADTEVVQLDSLTGREEHRVRVAGVATSLALTPSPVGWLLYAEESVTCVDLATGRMTRFRLPGTLLDA</sequence>
<protein>
    <submittedName>
        <fullName evidence="1">Uncharacterized protein</fullName>
    </submittedName>
</protein>
<gene>
    <name evidence="1" type="ORF">ACFQZ6_16970</name>
</gene>
<keyword evidence="2" id="KW-1185">Reference proteome</keyword>
<dbReference type="Proteomes" id="UP001597023">
    <property type="component" value="Unassembled WGS sequence"/>
</dbReference>